<dbReference type="InterPro" id="IPR050072">
    <property type="entry name" value="Peptidase_M20A"/>
</dbReference>
<sequence>MVKGSNRVFIFKEGVTGMEQRFYELLDLLVRFNTESPPGRNTDPLQDEIEQLLRDLGFEIQRERLYDNDSVIVATLKGEDPEAPKLILNGHVDVASVEDDSNWDFPPFQLTEHEGWLYGRGVSDMKGGMASLFYVLEKLHQEGRQPKGDIIVQSVVGEEVGEAGTKLACEIGPKADLALVLDTSENMALGQGGVITGWITVKSKNTIHDGARSQTIHAGGGLFGASAIEKMTKVIQALNELEQHWAVMKHSPGMPPGANTINPAVIEGGRHPAFIADECRLWITVHYLPNESYEEVVAEIEDYLNRVAEADIWLRENPLQFEWGGESMIEDKGEIFPSFTIPLDHPGFKQLQKAHRDVHGSDMQHGMSTTVTDGGWTAHFGIPTILYGPGSLEEAHSVDEKIEAEELNTYSDVLYTFLKHWYEHPEK</sequence>
<evidence type="ECO:0000313" key="9">
    <source>
        <dbReference type="EMBL" id="TGN27454.1"/>
    </source>
</evidence>
<dbReference type="InterPro" id="IPR036264">
    <property type="entry name" value="Bact_exopeptidase_dim_dom"/>
</dbReference>
<evidence type="ECO:0000256" key="5">
    <source>
        <dbReference type="ARBA" id="ARBA00022801"/>
    </source>
</evidence>
<comment type="similarity">
    <text evidence="3">Belongs to the peptidase M20A family.</text>
</comment>
<evidence type="ECO:0000256" key="4">
    <source>
        <dbReference type="ARBA" id="ARBA00022723"/>
    </source>
</evidence>
<comment type="cofactor">
    <cofactor evidence="2">
        <name>Zn(2+)</name>
        <dbReference type="ChEBI" id="CHEBI:29105"/>
    </cofactor>
</comment>
<evidence type="ECO:0000256" key="3">
    <source>
        <dbReference type="ARBA" id="ARBA00006247"/>
    </source>
</evidence>
<dbReference type="InterPro" id="IPR002933">
    <property type="entry name" value="Peptidase_M20"/>
</dbReference>
<dbReference type="GO" id="GO:0008777">
    <property type="term" value="F:acetylornithine deacetylase activity"/>
    <property type="evidence" value="ECO:0007669"/>
    <property type="project" value="UniProtKB-EC"/>
</dbReference>
<evidence type="ECO:0000256" key="2">
    <source>
        <dbReference type="ARBA" id="ARBA00001947"/>
    </source>
</evidence>
<comment type="caution">
    <text evidence="9">The sequence shown here is derived from an EMBL/GenBank/DDBJ whole genome shotgun (WGS) entry which is preliminary data.</text>
</comment>
<evidence type="ECO:0000256" key="6">
    <source>
        <dbReference type="ARBA" id="ARBA00022833"/>
    </source>
</evidence>
<evidence type="ECO:0000313" key="10">
    <source>
        <dbReference type="Proteomes" id="UP000297459"/>
    </source>
</evidence>
<dbReference type="EC" id="3.5.1.16" evidence="9"/>
<keyword evidence="10" id="KW-1185">Reference proteome</keyword>
<proteinExistence type="inferred from homology"/>
<keyword evidence="5 9" id="KW-0378">Hydrolase</keyword>
<dbReference type="GO" id="GO:0046872">
    <property type="term" value="F:metal ion binding"/>
    <property type="evidence" value="ECO:0007669"/>
    <property type="project" value="UniProtKB-KW"/>
</dbReference>
<feature type="domain" description="Peptidase M20 dimerisation" evidence="8">
    <location>
        <begin position="211"/>
        <end position="310"/>
    </location>
</feature>
<evidence type="ECO:0000256" key="1">
    <source>
        <dbReference type="ARBA" id="ARBA00001941"/>
    </source>
</evidence>
<name>A0A4Z1BF46_9STAP</name>
<dbReference type="Proteomes" id="UP000297459">
    <property type="component" value="Unassembled WGS sequence"/>
</dbReference>
<dbReference type="Pfam" id="PF07687">
    <property type="entry name" value="M20_dimer"/>
    <property type="match status" value="1"/>
</dbReference>
<dbReference type="Gene3D" id="3.30.70.360">
    <property type="match status" value="1"/>
</dbReference>
<dbReference type="InterPro" id="IPR011650">
    <property type="entry name" value="Peptidase_M20_dimer"/>
</dbReference>
<accession>A0A4Z1BF46</accession>
<dbReference type="SUPFAM" id="SSF53187">
    <property type="entry name" value="Zn-dependent exopeptidases"/>
    <property type="match status" value="1"/>
</dbReference>
<gene>
    <name evidence="9" type="ORF">E2558_06305</name>
</gene>
<evidence type="ECO:0000259" key="8">
    <source>
        <dbReference type="Pfam" id="PF07687"/>
    </source>
</evidence>
<keyword evidence="4" id="KW-0479">Metal-binding</keyword>
<dbReference type="NCBIfam" id="TIGR01910">
    <property type="entry name" value="DapE-ArgE"/>
    <property type="match status" value="1"/>
</dbReference>
<dbReference type="AlphaFoldDB" id="A0A4Z1BF46"/>
<dbReference type="NCBIfam" id="NF006370">
    <property type="entry name" value="PRK08596.1"/>
    <property type="match status" value="1"/>
</dbReference>
<dbReference type="PANTHER" id="PTHR43808">
    <property type="entry name" value="ACETYLORNITHINE DEACETYLASE"/>
    <property type="match status" value="1"/>
</dbReference>
<dbReference type="RefSeq" id="WP_126565542.1">
    <property type="nucleotide sequence ID" value="NZ_BMCY01000002.1"/>
</dbReference>
<dbReference type="InterPro" id="IPR010182">
    <property type="entry name" value="ArgE/DapE"/>
</dbReference>
<evidence type="ECO:0000256" key="7">
    <source>
        <dbReference type="ARBA" id="ARBA00023285"/>
    </source>
</evidence>
<reference evidence="9 10" key="1">
    <citation type="submission" date="2019-04" db="EMBL/GenBank/DDBJ databases">
        <title>Genomic characterization of Staphylococcus petrasii strains.</title>
        <authorList>
            <person name="Vrbovska V."/>
            <person name="Kovarovic V."/>
            <person name="Maslanova I."/>
            <person name="Indrakova A."/>
            <person name="Petras P."/>
            <person name="Sedo O."/>
            <person name="Svec P."/>
            <person name="Fisarova L."/>
            <person name="Sedlacek I."/>
            <person name="Doskar J."/>
            <person name="Pantucek R."/>
        </authorList>
    </citation>
    <scope>NUCLEOTIDE SEQUENCE [LARGE SCALE GENOMIC DNA]</scope>
    <source>
        <strain evidence="9 10">CCM 8529</strain>
    </source>
</reference>
<protein>
    <submittedName>
        <fullName evidence="9">Acetylornithine deacetylase</fullName>
        <ecNumber evidence="9">3.5.1.16</ecNumber>
    </submittedName>
</protein>
<dbReference type="Gene3D" id="3.40.630.10">
    <property type="entry name" value="Zn peptidases"/>
    <property type="match status" value="2"/>
</dbReference>
<keyword evidence="7" id="KW-0170">Cobalt</keyword>
<dbReference type="PANTHER" id="PTHR43808:SF24">
    <property type="entry name" value="N-FORMYL-4-AMINO-5-AMINOMETHYL-2-METHYLPYRIMIDINE DEFORMYLASE"/>
    <property type="match status" value="1"/>
</dbReference>
<dbReference type="EMBL" id="SRPJ01000002">
    <property type="protein sequence ID" value="TGN27454.1"/>
    <property type="molecule type" value="Genomic_DNA"/>
</dbReference>
<keyword evidence="6" id="KW-0862">Zinc</keyword>
<comment type="cofactor">
    <cofactor evidence="1">
        <name>Co(2+)</name>
        <dbReference type="ChEBI" id="CHEBI:48828"/>
    </cofactor>
</comment>
<dbReference type="Pfam" id="PF01546">
    <property type="entry name" value="Peptidase_M20"/>
    <property type="match status" value="1"/>
</dbReference>
<organism evidence="9 10">
    <name type="scientific">Staphylococcus pragensis</name>
    <dbReference type="NCBI Taxonomy" id="1611836"/>
    <lineage>
        <taxon>Bacteria</taxon>
        <taxon>Bacillati</taxon>
        <taxon>Bacillota</taxon>
        <taxon>Bacilli</taxon>
        <taxon>Bacillales</taxon>
        <taxon>Staphylococcaceae</taxon>
        <taxon>Staphylococcus</taxon>
    </lineage>
</organism>
<dbReference type="SUPFAM" id="SSF55031">
    <property type="entry name" value="Bacterial exopeptidase dimerisation domain"/>
    <property type="match status" value="1"/>
</dbReference>